<keyword evidence="2" id="KW-1185">Reference proteome</keyword>
<dbReference type="EMBL" id="ML208387">
    <property type="protein sequence ID" value="TFK67048.1"/>
    <property type="molecule type" value="Genomic_DNA"/>
</dbReference>
<proteinExistence type="predicted"/>
<sequence>MEIPHKKYLLIPQLSGFVGIIFGAIHFISRDSSFPTRTELLLWRISCIILVAHPTVILLFNIIRAIYDHELWWKSMLLFLGRFTQIFVWSAAPISYILARFCVLVLAFLTLNHLPPRALDNIIWTSYIPHL</sequence>
<evidence type="ECO:0000313" key="1">
    <source>
        <dbReference type="EMBL" id="TFK67048.1"/>
    </source>
</evidence>
<dbReference type="Proteomes" id="UP000308600">
    <property type="component" value="Unassembled WGS sequence"/>
</dbReference>
<name>A0ACD3AMX4_9AGAR</name>
<protein>
    <submittedName>
        <fullName evidence="1">Uncharacterized protein</fullName>
    </submittedName>
</protein>
<accession>A0ACD3AMX4</accession>
<organism evidence="1 2">
    <name type="scientific">Pluteus cervinus</name>
    <dbReference type="NCBI Taxonomy" id="181527"/>
    <lineage>
        <taxon>Eukaryota</taxon>
        <taxon>Fungi</taxon>
        <taxon>Dikarya</taxon>
        <taxon>Basidiomycota</taxon>
        <taxon>Agaricomycotina</taxon>
        <taxon>Agaricomycetes</taxon>
        <taxon>Agaricomycetidae</taxon>
        <taxon>Agaricales</taxon>
        <taxon>Pluteineae</taxon>
        <taxon>Pluteaceae</taxon>
        <taxon>Pluteus</taxon>
    </lineage>
</organism>
<reference evidence="1 2" key="1">
    <citation type="journal article" date="2019" name="Nat. Ecol. Evol.">
        <title>Megaphylogeny resolves global patterns of mushroom evolution.</title>
        <authorList>
            <person name="Varga T."/>
            <person name="Krizsan K."/>
            <person name="Foldi C."/>
            <person name="Dima B."/>
            <person name="Sanchez-Garcia M."/>
            <person name="Sanchez-Ramirez S."/>
            <person name="Szollosi G.J."/>
            <person name="Szarkandi J.G."/>
            <person name="Papp V."/>
            <person name="Albert L."/>
            <person name="Andreopoulos W."/>
            <person name="Angelini C."/>
            <person name="Antonin V."/>
            <person name="Barry K.W."/>
            <person name="Bougher N.L."/>
            <person name="Buchanan P."/>
            <person name="Buyck B."/>
            <person name="Bense V."/>
            <person name="Catcheside P."/>
            <person name="Chovatia M."/>
            <person name="Cooper J."/>
            <person name="Damon W."/>
            <person name="Desjardin D."/>
            <person name="Finy P."/>
            <person name="Geml J."/>
            <person name="Haridas S."/>
            <person name="Hughes K."/>
            <person name="Justo A."/>
            <person name="Karasinski D."/>
            <person name="Kautmanova I."/>
            <person name="Kiss B."/>
            <person name="Kocsube S."/>
            <person name="Kotiranta H."/>
            <person name="LaButti K.M."/>
            <person name="Lechner B.E."/>
            <person name="Liimatainen K."/>
            <person name="Lipzen A."/>
            <person name="Lukacs Z."/>
            <person name="Mihaltcheva S."/>
            <person name="Morgado L.N."/>
            <person name="Niskanen T."/>
            <person name="Noordeloos M.E."/>
            <person name="Ohm R.A."/>
            <person name="Ortiz-Santana B."/>
            <person name="Ovrebo C."/>
            <person name="Racz N."/>
            <person name="Riley R."/>
            <person name="Savchenko A."/>
            <person name="Shiryaev A."/>
            <person name="Soop K."/>
            <person name="Spirin V."/>
            <person name="Szebenyi C."/>
            <person name="Tomsovsky M."/>
            <person name="Tulloss R.E."/>
            <person name="Uehling J."/>
            <person name="Grigoriev I.V."/>
            <person name="Vagvolgyi C."/>
            <person name="Papp T."/>
            <person name="Martin F.M."/>
            <person name="Miettinen O."/>
            <person name="Hibbett D.S."/>
            <person name="Nagy L.G."/>
        </authorList>
    </citation>
    <scope>NUCLEOTIDE SEQUENCE [LARGE SCALE GENOMIC DNA]</scope>
    <source>
        <strain evidence="1 2">NL-1719</strain>
    </source>
</reference>
<evidence type="ECO:0000313" key="2">
    <source>
        <dbReference type="Proteomes" id="UP000308600"/>
    </source>
</evidence>
<gene>
    <name evidence="1" type="ORF">BDN72DRAFT_771272</name>
</gene>